<feature type="region of interest" description="Disordered" evidence="4">
    <location>
        <begin position="328"/>
        <end position="365"/>
    </location>
</feature>
<dbReference type="Gene3D" id="3.40.50.11210">
    <property type="entry name" value="Rap/Ran-GAP"/>
    <property type="match status" value="1"/>
</dbReference>
<feature type="compositionally biased region" description="Low complexity" evidence="4">
    <location>
        <begin position="1375"/>
        <end position="1392"/>
    </location>
</feature>
<dbReference type="EMBL" id="JH816010">
    <property type="protein sequence ID" value="EKC18408.1"/>
    <property type="molecule type" value="Genomic_DNA"/>
</dbReference>
<feature type="region of interest" description="Disordered" evidence="4">
    <location>
        <begin position="1375"/>
        <end position="1485"/>
    </location>
</feature>
<dbReference type="PANTHER" id="PTHR15711:SF22">
    <property type="entry name" value="RAP-GAP DOMAIN-CONTAINING PROTEIN"/>
    <property type="match status" value="1"/>
</dbReference>
<dbReference type="OrthoDB" id="2499658at2759"/>
<feature type="compositionally biased region" description="Low complexity" evidence="4">
    <location>
        <begin position="398"/>
        <end position="407"/>
    </location>
</feature>
<feature type="region of interest" description="Disordered" evidence="4">
    <location>
        <begin position="1052"/>
        <end position="1078"/>
    </location>
</feature>
<dbReference type="CDD" id="cd14686">
    <property type="entry name" value="bZIP"/>
    <property type="match status" value="1"/>
</dbReference>
<sequence>MANPERVPLETIRKRSERAVDYYRNCVVPAYQGKGSPGKQGYDSMENINGIYTSHNGNSEQERGSKGGVTFNDSSGTSNSTVKHNDSFTRGGHRATFHGVHSSKWKSGKSRSKEKSKSPESDSDSKRNSRGLSRSNSNLEMDSIDFDDAADFHNSSMRRDYGSTSSLDVLSNSGDTSFFAMIKDYGPRNIDQRSPAPAQMHEFLRGRIDSNKDRVGARSERFTNGSPVVDKGGGDELDGSPRSKSMKVKSGKERKTRSKSITNDSRSGNILNKIRGKQEGEISTKMTDSINSDINVEERLRKKAFVHYDCQSLGFDAQTVINKKSEANVSKNTSTGASAASGQVRSSMAREKDTPDISADTDDGDGKSNALLLSCPFFRNELGGEEERTISSGRTATNKSSNRNNNNTLPGTSAITLTRSPACCGLSILDSLPTPTGLILSHVVLHRGHVIEYVDHGASYYRHFFYGYDHQNYFGIDDALGPVAISIRKEKVDDRENNLGRADYGFNQFRVIVRTSELTTLRGVILEEAIPAAASRLGGSRTTTVKDVIEYVCPDLQTSCLKLALSNQKTLDQLLKVDQQGVNQTYKVGIMYCKANQSSEEDMYNNEHSGPAFEEFLSCIGQKVRLKGFEKYRAQLDNKTDSTGQQSVYTTFNNCEIMFHVSTMLPYTPNNTQQLLRKRHIGNDIVTIVFQEPGALPFTPKTVRSQFQHVFIIVKVHNPCTDNVHYSIAVTRSKDVPPFGPHIPENAMFPRSDQFAEFLLAKIINAENAAHRCEKFIAMATRTRTEYLKDLAQNHVTTTTLDSGSKLSKFSLGSGRKKDKAKQKVVPDMYASGAIVWNVRVEDFGSGSQVDAALAISSEVLVIQEESSKSVIFTVHCGAIIGWTATANSIKIFFNQEESILIRPLSGEMEETDEICQRLRAVTPGCPSEEKTLRRNGMGQLGFHINGDAIVTDVEKNSFAHEVGLLKGSRLVEICKVASINLSHEDMVDLLRTSQTVKVTLIPPLEDGTPRGVTTLLTNCRYTSLNTLKAACKATQNVQQRQKEALMGQKSVPLGSLNGSHHSLCKTSSDSSEYSYQRHQTDVNTSMETLSMEFLRTEFASIFAGSNENLYSPEEQPSQLSSSSSEQSFHLRDSLNSNSSLRIDIRDSRLSSSSSEFTTSPTQKDPPRAESPSHRGSQTLPHHRKPSTPTRGEVQSPGKSLLPGYRPLATSSLQRGAGLHHAYTDTALSSKGSSMYDEGYTSRPTDSLRSDDGKHERSGSRDSRDSGDYQYLSGAPRPWSSTRATYNQIRRQDPANSSGDSGSYGSAVHQSESVPSGMSTTQSSNFSSRKYSAPGGDYSAVQHGNISLELMKQTQNSKYLLSQGQDVVGVKSTSSSVNLSDTSFSSGSSHNSGALPGQRGYHSNSSRDDLTNVGKKRADPTSANNKGRPGGHRRTHLSEISPLSSENGSPRSSQKNLSGMSSEESLNSRLRPGVHGKHSKSQSNELQEDLKRLIDMDIKNSDLRGILQGNSTTERPGFYLKRTMSDESIHSQKGATVSPSRDAVMADLIFSTAPPVPALPKEVLGDARLSPRAMLDSAMAAKARQVLSRNAAASQPKTTPQQQNPVPLPESAASLDWSNLVNVATKAIESTDNTKAPGPSVRDPKDRALPPEPSKTGVSRTTTGSSYTKPPTSQSQGSVWRSTVSNPQQRIQELEAKVEQLEIDLDKERKENADLEAEVQSLRRDNIRLQEESQTAAAQLRKFTEWFFQTIDRQ</sequence>
<name>K1PAF4_MAGGI</name>
<dbReference type="HOGENOM" id="CLU_002127_0_2_1"/>
<feature type="compositionally biased region" description="Polar residues" evidence="4">
    <location>
        <begin position="1656"/>
        <end position="1688"/>
    </location>
</feature>
<dbReference type="PROSITE" id="PS50085">
    <property type="entry name" value="RAPGAP"/>
    <property type="match status" value="1"/>
</dbReference>
<dbReference type="InParanoid" id="K1PAF4"/>
<dbReference type="KEGG" id="crg:105349070"/>
<dbReference type="Gene3D" id="6.10.140.210">
    <property type="match status" value="1"/>
</dbReference>
<feature type="compositionally biased region" description="Polar residues" evidence="4">
    <location>
        <begin position="1279"/>
        <end position="1330"/>
    </location>
</feature>
<keyword evidence="3" id="KW-0175">Coiled coil</keyword>
<feature type="compositionally biased region" description="Polar residues" evidence="4">
    <location>
        <begin position="328"/>
        <end position="346"/>
    </location>
</feature>
<feature type="region of interest" description="Disordered" evidence="4">
    <location>
        <begin position="29"/>
        <end position="140"/>
    </location>
</feature>
<gene>
    <name evidence="5" type="ORF">CGI_10012776</name>
</gene>
<feature type="compositionally biased region" description="Basic and acidic residues" evidence="4">
    <location>
        <begin position="1246"/>
        <end position="1267"/>
    </location>
</feature>
<dbReference type="PANTHER" id="PTHR15711">
    <property type="entry name" value="RAP GTPASE-ACTIVATING PROTEIN"/>
    <property type="match status" value="1"/>
</dbReference>
<feature type="compositionally biased region" description="Basic and acidic residues" evidence="4">
    <location>
        <begin position="205"/>
        <end position="221"/>
    </location>
</feature>
<dbReference type="InterPro" id="IPR001478">
    <property type="entry name" value="PDZ"/>
</dbReference>
<feature type="region of interest" description="Disordered" evidence="4">
    <location>
        <begin position="1628"/>
        <end position="1688"/>
    </location>
</feature>
<dbReference type="CDD" id="cd06745">
    <property type="entry name" value="PDZ_SIPA1-like"/>
    <property type="match status" value="1"/>
</dbReference>
<dbReference type="GO" id="GO:0005096">
    <property type="term" value="F:GTPase activator activity"/>
    <property type="evidence" value="ECO:0007669"/>
    <property type="project" value="UniProtKB-KW"/>
</dbReference>
<proteinExistence type="predicted"/>
<feature type="compositionally biased region" description="Polar residues" evidence="4">
    <location>
        <begin position="259"/>
        <end position="270"/>
    </location>
</feature>
<protein>
    <submittedName>
        <fullName evidence="5">Signal-induced proliferation-associated 1-like protein 1</fullName>
    </submittedName>
</protein>
<dbReference type="SUPFAM" id="SSF50156">
    <property type="entry name" value="PDZ domain-like"/>
    <property type="match status" value="1"/>
</dbReference>
<reference evidence="5" key="1">
    <citation type="journal article" date="2012" name="Nature">
        <title>The oyster genome reveals stress adaptation and complexity of shell formation.</title>
        <authorList>
            <person name="Zhang G."/>
            <person name="Fang X."/>
            <person name="Guo X."/>
            <person name="Li L."/>
            <person name="Luo R."/>
            <person name="Xu F."/>
            <person name="Yang P."/>
            <person name="Zhang L."/>
            <person name="Wang X."/>
            <person name="Qi H."/>
            <person name="Xiong Z."/>
            <person name="Que H."/>
            <person name="Xie Y."/>
            <person name="Holland P.W."/>
            <person name="Paps J."/>
            <person name="Zhu Y."/>
            <person name="Wu F."/>
            <person name="Chen Y."/>
            <person name="Wang J."/>
            <person name="Peng C."/>
            <person name="Meng J."/>
            <person name="Yang L."/>
            <person name="Liu J."/>
            <person name="Wen B."/>
            <person name="Zhang N."/>
            <person name="Huang Z."/>
            <person name="Zhu Q."/>
            <person name="Feng Y."/>
            <person name="Mount A."/>
            <person name="Hedgecock D."/>
            <person name="Xu Z."/>
            <person name="Liu Y."/>
            <person name="Domazet-Loso T."/>
            <person name="Du Y."/>
            <person name="Sun X."/>
            <person name="Zhang S."/>
            <person name="Liu B."/>
            <person name="Cheng P."/>
            <person name="Jiang X."/>
            <person name="Li J."/>
            <person name="Fan D."/>
            <person name="Wang W."/>
            <person name="Fu W."/>
            <person name="Wang T."/>
            <person name="Wang B."/>
            <person name="Zhang J."/>
            <person name="Peng Z."/>
            <person name="Li Y."/>
            <person name="Li N."/>
            <person name="Wang J."/>
            <person name="Chen M."/>
            <person name="He Y."/>
            <person name="Tan F."/>
            <person name="Song X."/>
            <person name="Zheng Q."/>
            <person name="Huang R."/>
            <person name="Yang H."/>
            <person name="Du X."/>
            <person name="Chen L."/>
            <person name="Yang M."/>
            <person name="Gaffney P.M."/>
            <person name="Wang S."/>
            <person name="Luo L."/>
            <person name="She Z."/>
            <person name="Ming Y."/>
            <person name="Huang W."/>
            <person name="Zhang S."/>
            <person name="Huang B."/>
            <person name="Zhang Y."/>
            <person name="Qu T."/>
            <person name="Ni P."/>
            <person name="Miao G."/>
            <person name="Wang J."/>
            <person name="Wang Q."/>
            <person name="Steinberg C.E."/>
            <person name="Wang H."/>
            <person name="Li N."/>
            <person name="Qian L."/>
            <person name="Zhang G."/>
            <person name="Li Y."/>
            <person name="Yang H."/>
            <person name="Liu X."/>
            <person name="Wang J."/>
            <person name="Yin Y."/>
            <person name="Wang J."/>
        </authorList>
    </citation>
    <scope>NUCLEOTIDE SEQUENCE [LARGE SCALE GENOMIC DNA]</scope>
    <source>
        <strain evidence="5">05x7-T-G4-1.051#20</strain>
    </source>
</reference>
<feature type="compositionally biased region" description="Polar residues" evidence="4">
    <location>
        <begin position="46"/>
        <end position="59"/>
    </location>
</feature>
<dbReference type="Pfam" id="PF02145">
    <property type="entry name" value="Rap_GAP"/>
    <property type="match status" value="1"/>
</dbReference>
<dbReference type="GO" id="GO:0005737">
    <property type="term" value="C:cytoplasm"/>
    <property type="evidence" value="ECO:0007669"/>
    <property type="project" value="TreeGrafter"/>
</dbReference>
<feature type="compositionally biased region" description="Polar residues" evidence="4">
    <location>
        <begin position="71"/>
        <end position="82"/>
    </location>
</feature>
<evidence type="ECO:0000256" key="4">
    <source>
        <dbReference type="SAM" id="MobiDB-lite"/>
    </source>
</evidence>
<feature type="compositionally biased region" description="Basic residues" evidence="4">
    <location>
        <begin position="244"/>
        <end position="258"/>
    </location>
</feature>
<feature type="region of interest" description="Disordered" evidence="4">
    <location>
        <begin position="1586"/>
        <end position="1611"/>
    </location>
</feature>
<evidence type="ECO:0000256" key="3">
    <source>
        <dbReference type="ARBA" id="ARBA00023054"/>
    </source>
</evidence>
<dbReference type="Pfam" id="PF11881">
    <property type="entry name" value="SPAR_C"/>
    <property type="match status" value="1"/>
</dbReference>
<feature type="region of interest" description="Disordered" evidence="4">
    <location>
        <begin position="385"/>
        <end position="411"/>
    </location>
</feature>
<feature type="region of interest" description="Disordered" evidence="4">
    <location>
        <begin position="1229"/>
        <end position="1332"/>
    </location>
</feature>
<keyword evidence="1" id="KW-0343">GTPase activation</keyword>
<dbReference type="InterPro" id="IPR021818">
    <property type="entry name" value="SIPA1L_C"/>
</dbReference>
<feature type="compositionally biased region" description="Low complexity" evidence="4">
    <location>
        <begin position="1112"/>
        <end position="1142"/>
    </location>
</feature>
<dbReference type="InterPro" id="IPR050989">
    <property type="entry name" value="Rap1_Ran_GAP"/>
</dbReference>
<evidence type="ECO:0000256" key="2">
    <source>
        <dbReference type="ARBA" id="ARBA00022553"/>
    </source>
</evidence>
<feature type="region of interest" description="Disordered" evidence="4">
    <location>
        <begin position="205"/>
        <end position="284"/>
    </location>
</feature>
<evidence type="ECO:0000313" key="5">
    <source>
        <dbReference type="EMBL" id="EKC18408.1"/>
    </source>
</evidence>
<feature type="compositionally biased region" description="Polar residues" evidence="4">
    <location>
        <begin position="1057"/>
        <end position="1078"/>
    </location>
</feature>
<dbReference type="Gene3D" id="2.30.42.10">
    <property type="match status" value="1"/>
</dbReference>
<dbReference type="InterPro" id="IPR035974">
    <property type="entry name" value="Rap/Ran-GAP_sf"/>
</dbReference>
<feature type="compositionally biased region" description="Polar residues" evidence="4">
    <location>
        <begin position="1587"/>
        <end position="1605"/>
    </location>
</feature>
<dbReference type="Pfam" id="PF00595">
    <property type="entry name" value="PDZ"/>
    <property type="match status" value="1"/>
</dbReference>
<accession>K1PAF4</accession>
<dbReference type="SUPFAM" id="SSF111347">
    <property type="entry name" value="Rap/Ran-GAP"/>
    <property type="match status" value="1"/>
</dbReference>
<evidence type="ECO:0000256" key="1">
    <source>
        <dbReference type="ARBA" id="ARBA00022468"/>
    </source>
</evidence>
<feature type="compositionally biased region" description="Basic and acidic residues" evidence="4">
    <location>
        <begin position="111"/>
        <end position="127"/>
    </location>
</feature>
<feature type="compositionally biased region" description="Basic residues" evidence="4">
    <location>
        <begin position="91"/>
        <end position="110"/>
    </location>
</feature>
<dbReference type="Pfam" id="PF21022">
    <property type="entry name" value="Rap-GAP_dimer"/>
    <property type="match status" value="1"/>
</dbReference>
<dbReference type="FunFam" id="3.40.50.11210:FF:000002">
    <property type="entry name" value="Signal-induced proliferation-associated 1-like protein 1"/>
    <property type="match status" value="1"/>
</dbReference>
<keyword evidence="2" id="KW-0597">Phosphoprotein</keyword>
<dbReference type="SMART" id="SM00228">
    <property type="entry name" value="PDZ"/>
    <property type="match status" value="1"/>
</dbReference>
<dbReference type="GO" id="GO:0051056">
    <property type="term" value="P:regulation of small GTPase mediated signal transduction"/>
    <property type="evidence" value="ECO:0007669"/>
    <property type="project" value="InterPro"/>
</dbReference>
<dbReference type="PROSITE" id="PS50106">
    <property type="entry name" value="PDZ"/>
    <property type="match status" value="1"/>
</dbReference>
<dbReference type="InterPro" id="IPR036034">
    <property type="entry name" value="PDZ_sf"/>
</dbReference>
<organism evidence="5">
    <name type="scientific">Magallana gigas</name>
    <name type="common">Pacific oyster</name>
    <name type="synonym">Crassostrea gigas</name>
    <dbReference type="NCBI Taxonomy" id="29159"/>
    <lineage>
        <taxon>Eukaryota</taxon>
        <taxon>Metazoa</taxon>
        <taxon>Spiralia</taxon>
        <taxon>Lophotrochozoa</taxon>
        <taxon>Mollusca</taxon>
        <taxon>Bivalvia</taxon>
        <taxon>Autobranchia</taxon>
        <taxon>Pteriomorphia</taxon>
        <taxon>Ostreida</taxon>
        <taxon>Ostreoidea</taxon>
        <taxon>Ostreidae</taxon>
        <taxon>Magallana</taxon>
    </lineage>
</organism>
<dbReference type="InterPro" id="IPR000331">
    <property type="entry name" value="Rap/Ran_GAP_dom"/>
</dbReference>
<feature type="region of interest" description="Disordered" evidence="4">
    <location>
        <begin position="1110"/>
        <end position="1206"/>
    </location>
</feature>
<feature type="compositionally biased region" description="Polar residues" evidence="4">
    <location>
        <begin position="1441"/>
        <end position="1468"/>
    </location>
</feature>